<organism evidence="1">
    <name type="scientific">Barrevirus sp</name>
    <dbReference type="NCBI Taxonomy" id="2487763"/>
    <lineage>
        <taxon>Viruses</taxon>
        <taxon>Varidnaviria</taxon>
        <taxon>Bamfordvirae</taxon>
        <taxon>Nucleocytoviricota</taxon>
        <taxon>Megaviricetes</taxon>
        <taxon>Imitervirales</taxon>
        <taxon>Mimiviridae</taxon>
        <taxon>Klosneuvirinae</taxon>
    </lineage>
</organism>
<dbReference type="EMBL" id="MK072006">
    <property type="protein sequence ID" value="AYV77049.1"/>
    <property type="molecule type" value="Genomic_DNA"/>
</dbReference>
<evidence type="ECO:0000313" key="1">
    <source>
        <dbReference type="EMBL" id="AYV77049.1"/>
    </source>
</evidence>
<gene>
    <name evidence="1" type="ORF">Barrevirus9_18</name>
</gene>
<name>A0A3G4ZUE4_9VIRU</name>
<protein>
    <submittedName>
        <fullName evidence="1">Uncharacterized protein</fullName>
    </submittedName>
</protein>
<proteinExistence type="predicted"/>
<reference evidence="1" key="1">
    <citation type="submission" date="2018-10" db="EMBL/GenBank/DDBJ databases">
        <title>Hidden diversity of soil giant viruses.</title>
        <authorList>
            <person name="Schulz F."/>
            <person name="Alteio L."/>
            <person name="Goudeau D."/>
            <person name="Ryan E.M."/>
            <person name="Malmstrom R.R."/>
            <person name="Blanchard J."/>
            <person name="Woyke T."/>
        </authorList>
    </citation>
    <scope>NUCLEOTIDE SEQUENCE</scope>
    <source>
        <strain evidence="1">BAV1</strain>
    </source>
</reference>
<sequence>MRILLLINSPNCHLNKLADCKTKDEFVAYLFKVTVLENFKDINISIHKCFPEIDMKVSFKNPNINYIPDHIDHIIFIGDTGLCEATDSFISYLKSKCLSLSTFCRHIKFYSGEDNLFTYNWLPDFNDKCHYVPIPLDPHIYQERKDNKHIILLDQSVTKDYSLANYPSKAKIGIIKSNKIKYDNKTIKFDSYIDYIWELSKASICVINGPIPDIYFLYELAFCNVRSVIRDKSVHKSIIKELDILTFDKHLDINLDKLSDYDARSNILKSNYTWFNTVSIILNKISEKENNKERLINNLIADPNIGYCLNIKDKSKPVIIKFKEDEIDEEIQDIINNKVILQSDLLA</sequence>
<accession>A0A3G4ZUE4</accession>